<dbReference type="GO" id="GO:0046690">
    <property type="term" value="P:response to tellurium ion"/>
    <property type="evidence" value="ECO:0007669"/>
    <property type="project" value="UniProtKB-KW"/>
</dbReference>
<dbReference type="AlphaFoldDB" id="W0L997"/>
<evidence type="ECO:0000256" key="1">
    <source>
        <dbReference type="ARBA" id="ARBA00008775"/>
    </source>
</evidence>
<dbReference type="Gene3D" id="2.60.60.30">
    <property type="entry name" value="sav2460 like domains"/>
    <property type="match status" value="1"/>
</dbReference>
<dbReference type="EMBL" id="CP007044">
    <property type="protein sequence ID" value="AHG20363.1"/>
    <property type="molecule type" value="Genomic_DNA"/>
</dbReference>
<comment type="similarity">
    <text evidence="1">Belongs to the CAPAB/TerDEXZ family.</text>
</comment>
<dbReference type="STRING" id="1441930.Z042_12515"/>
<dbReference type="OrthoDB" id="570928at2"/>
<feature type="domain" description="TerD" evidence="3">
    <location>
        <begin position="1"/>
        <end position="202"/>
    </location>
</feature>
<sequence length="213" mass="23482">MSVSLRKGQGVSLRKNEYDLSSVTIGLGWDINEEKKGILGGLFGKKEAEYDLDVVAFLCNAQGKVTDLGNVENGQPTLVNGDIIFFNSQRHKSGHIWLTGDNRTGAGDGDDEQIIVKLNSLDPQYEKIVFIVQIYNGQQLQQHFGKVQNAFIRAVDAHNIEMARFDLSGGAAFTGQRSMLFAELVRESTGWKLNAVGEPSNSDTFVSHLKSYL</sequence>
<dbReference type="PANTHER" id="PTHR32097">
    <property type="entry name" value="CAMP-BINDING PROTEIN 1-RELATED"/>
    <property type="match status" value="1"/>
</dbReference>
<dbReference type="eggNOG" id="COG2310">
    <property type="taxonomic scope" value="Bacteria"/>
</dbReference>
<protein>
    <submittedName>
        <fullName evidence="4">Tellurium resistance protein TerX</fullName>
    </submittedName>
</protein>
<name>W0L997_9GAMM</name>
<dbReference type="Pfam" id="PF02342">
    <property type="entry name" value="TerD"/>
    <property type="match status" value="1"/>
</dbReference>
<reference evidence="4 5" key="1">
    <citation type="submission" date="2014-01" db="EMBL/GenBank/DDBJ databases">
        <title>Isolation of Serratia multitudinisentens RB-25 from Ex-Landfill site.</title>
        <authorList>
            <person name="Robson E.H.J."/>
        </authorList>
    </citation>
    <scope>NUCLEOTIDE SEQUENCE [LARGE SCALE GENOMIC DNA]</scope>
    <source>
        <strain evidence="4 5">RB-25</strain>
    </source>
</reference>
<accession>W0L997</accession>
<dbReference type="InterPro" id="IPR003325">
    <property type="entry name" value="TerD"/>
</dbReference>
<keyword evidence="5" id="KW-1185">Reference proteome</keyword>
<dbReference type="CDD" id="cd06974">
    <property type="entry name" value="TerD_like"/>
    <property type="match status" value="1"/>
</dbReference>
<keyword evidence="2" id="KW-0778">Tellurium resistance</keyword>
<dbReference type="Proteomes" id="UP000019030">
    <property type="component" value="Chromosome"/>
</dbReference>
<dbReference type="PATRIC" id="fig|1441930.4.peg.2487"/>
<evidence type="ECO:0000313" key="5">
    <source>
        <dbReference type="Proteomes" id="UP000019030"/>
    </source>
</evidence>
<evidence type="ECO:0000259" key="3">
    <source>
        <dbReference type="Pfam" id="PF02342"/>
    </source>
</evidence>
<proteinExistence type="inferred from homology"/>
<dbReference type="HOGENOM" id="CLU_055120_2_2_6"/>
<gene>
    <name evidence="4" type="ORF">Z042_12515</name>
</gene>
<dbReference type="InterPro" id="IPR051324">
    <property type="entry name" value="Stress/Tellurium_Resist"/>
</dbReference>
<reference evidence="4 5" key="2">
    <citation type="submission" date="2015-03" db="EMBL/GenBank/DDBJ databases">
        <authorList>
            <person name="Chan K.-G."/>
        </authorList>
    </citation>
    <scope>NUCLEOTIDE SEQUENCE [LARGE SCALE GENOMIC DNA]</scope>
    <source>
        <strain evidence="4 5">RB-25</strain>
    </source>
</reference>
<dbReference type="PANTHER" id="PTHR32097:SF4">
    <property type="entry name" value="GENERAL STRESS PROTEIN 16U"/>
    <property type="match status" value="1"/>
</dbReference>
<dbReference type="KEGG" id="sfo:Z042_12515"/>
<evidence type="ECO:0000256" key="2">
    <source>
        <dbReference type="ARBA" id="ARBA00022686"/>
    </source>
</evidence>
<organism evidence="4 5">
    <name type="scientific">Chania multitudinisentens RB-25</name>
    <dbReference type="NCBI Taxonomy" id="1441930"/>
    <lineage>
        <taxon>Bacteria</taxon>
        <taxon>Pseudomonadati</taxon>
        <taxon>Pseudomonadota</taxon>
        <taxon>Gammaproteobacteria</taxon>
        <taxon>Enterobacterales</taxon>
        <taxon>Yersiniaceae</taxon>
        <taxon>Chania</taxon>
    </lineage>
</organism>
<evidence type="ECO:0000313" key="4">
    <source>
        <dbReference type="EMBL" id="AHG20363.1"/>
    </source>
</evidence>
<dbReference type="RefSeq" id="WP_024912807.1">
    <property type="nucleotide sequence ID" value="NZ_CP007044.2"/>
</dbReference>